<dbReference type="PROSITE" id="PS50110">
    <property type="entry name" value="RESPONSE_REGULATORY"/>
    <property type="match status" value="1"/>
</dbReference>
<dbReference type="GO" id="GO:0000160">
    <property type="term" value="P:phosphorelay signal transduction system"/>
    <property type="evidence" value="ECO:0007669"/>
    <property type="project" value="InterPro"/>
</dbReference>
<evidence type="ECO:0000259" key="1">
    <source>
        <dbReference type="PROSITE" id="PS50110"/>
    </source>
</evidence>
<evidence type="ECO:0000313" key="2">
    <source>
        <dbReference type="EMBL" id="VAW02550.1"/>
    </source>
</evidence>
<feature type="domain" description="Response regulatory" evidence="1">
    <location>
        <begin position="6"/>
        <end position="120"/>
    </location>
</feature>
<organism evidence="2">
    <name type="scientific">hydrothermal vent metagenome</name>
    <dbReference type="NCBI Taxonomy" id="652676"/>
    <lineage>
        <taxon>unclassified sequences</taxon>
        <taxon>metagenomes</taxon>
        <taxon>ecological metagenomes</taxon>
    </lineage>
</organism>
<dbReference type="Pfam" id="PF00072">
    <property type="entry name" value="Response_reg"/>
    <property type="match status" value="1"/>
</dbReference>
<dbReference type="PANTHER" id="PTHR43228:SF1">
    <property type="entry name" value="TWO-COMPONENT RESPONSE REGULATOR ARR22"/>
    <property type="match status" value="1"/>
</dbReference>
<sequence>MSAKPCCLIVDDSEVIREIAERIIVDLGLDAAQADNAREAIEFCQQKAPDAVLLDWDLPSMGALDFLRGAAELEKRPEIILCATENDPQQFSLAKAAGAAHHILKPFDRAAIQTKLSEIGILEGSAAPRPIAANKG</sequence>
<proteinExistence type="predicted"/>
<name>A0A3B0SE12_9ZZZZ</name>
<dbReference type="InterPro" id="IPR052048">
    <property type="entry name" value="ST_Response_Regulator"/>
</dbReference>
<dbReference type="SUPFAM" id="SSF52172">
    <property type="entry name" value="CheY-like"/>
    <property type="match status" value="1"/>
</dbReference>
<dbReference type="Gene3D" id="3.40.50.2300">
    <property type="match status" value="1"/>
</dbReference>
<dbReference type="SMART" id="SM00448">
    <property type="entry name" value="REC"/>
    <property type="match status" value="1"/>
</dbReference>
<accession>A0A3B0SE12</accession>
<dbReference type="InterPro" id="IPR001789">
    <property type="entry name" value="Sig_transdc_resp-reg_receiver"/>
</dbReference>
<dbReference type="InterPro" id="IPR011006">
    <property type="entry name" value="CheY-like_superfamily"/>
</dbReference>
<dbReference type="EMBL" id="UOEH01000367">
    <property type="protein sequence ID" value="VAW02550.1"/>
    <property type="molecule type" value="Genomic_DNA"/>
</dbReference>
<reference evidence="2" key="1">
    <citation type="submission" date="2018-06" db="EMBL/GenBank/DDBJ databases">
        <authorList>
            <person name="Zhirakovskaya E."/>
        </authorList>
    </citation>
    <scope>NUCLEOTIDE SEQUENCE</scope>
</reference>
<dbReference type="AlphaFoldDB" id="A0A3B0SE12"/>
<dbReference type="PANTHER" id="PTHR43228">
    <property type="entry name" value="TWO-COMPONENT RESPONSE REGULATOR"/>
    <property type="match status" value="1"/>
</dbReference>
<protein>
    <recommendedName>
        <fullName evidence="1">Response regulatory domain-containing protein</fullName>
    </recommendedName>
</protein>
<dbReference type="CDD" id="cd00156">
    <property type="entry name" value="REC"/>
    <property type="match status" value="1"/>
</dbReference>
<gene>
    <name evidence="2" type="ORF">MNBD_ALPHA05-2558</name>
</gene>